<evidence type="ECO:0000256" key="1">
    <source>
        <dbReference type="ARBA" id="ARBA00022729"/>
    </source>
</evidence>
<protein>
    <submittedName>
        <fullName evidence="3">T9SS type A sorting domain-containing protein</fullName>
    </submittedName>
</protein>
<evidence type="ECO:0000313" key="4">
    <source>
        <dbReference type="Proteomes" id="UP000486602"/>
    </source>
</evidence>
<comment type="caution">
    <text evidence="3">The sequence shown here is derived from an EMBL/GenBank/DDBJ whole genome shotgun (WGS) entry which is preliminary data.</text>
</comment>
<dbReference type="Gene3D" id="2.60.40.4070">
    <property type="match status" value="1"/>
</dbReference>
<feature type="domain" description="Secretion system C-terminal sorting" evidence="2">
    <location>
        <begin position="1"/>
        <end position="78"/>
    </location>
</feature>
<dbReference type="AlphaFoldDB" id="A0A7K3WW42"/>
<name>A0A7K3WW42_9FLAO</name>
<dbReference type="NCBIfam" id="TIGR04183">
    <property type="entry name" value="Por_Secre_tail"/>
    <property type="match status" value="1"/>
</dbReference>
<accession>A0A7K3WW42</accession>
<gene>
    <name evidence="3" type="ORF">G3O08_20670</name>
</gene>
<evidence type="ECO:0000313" key="3">
    <source>
        <dbReference type="EMBL" id="NEN25909.1"/>
    </source>
</evidence>
<reference evidence="3 4" key="1">
    <citation type="submission" date="2020-02" db="EMBL/GenBank/DDBJ databases">
        <title>Out from the shadows clarifying the taxonomy of the family Cryomorphaceae and related taxa by utilizing the GTDB taxonomic framework.</title>
        <authorList>
            <person name="Bowman J.P."/>
        </authorList>
    </citation>
    <scope>NUCLEOTIDE SEQUENCE [LARGE SCALE GENOMIC DNA]</scope>
    <source>
        <strain evidence="3 4">QSSC 1-22</strain>
    </source>
</reference>
<dbReference type="Proteomes" id="UP000486602">
    <property type="component" value="Unassembled WGS sequence"/>
</dbReference>
<keyword evidence="4" id="KW-1185">Reference proteome</keyword>
<organism evidence="3 4">
    <name type="scientific">Cryomorpha ignava</name>
    <dbReference type="NCBI Taxonomy" id="101383"/>
    <lineage>
        <taxon>Bacteria</taxon>
        <taxon>Pseudomonadati</taxon>
        <taxon>Bacteroidota</taxon>
        <taxon>Flavobacteriia</taxon>
        <taxon>Flavobacteriales</taxon>
        <taxon>Cryomorphaceae</taxon>
        <taxon>Cryomorpha</taxon>
    </lineage>
</organism>
<dbReference type="EMBL" id="JAAGVY010000122">
    <property type="protein sequence ID" value="NEN25909.1"/>
    <property type="molecule type" value="Genomic_DNA"/>
</dbReference>
<keyword evidence="1" id="KW-0732">Signal</keyword>
<feature type="non-terminal residue" evidence="3">
    <location>
        <position position="1"/>
    </location>
</feature>
<dbReference type="RefSeq" id="WP_163287344.1">
    <property type="nucleotide sequence ID" value="NZ_JAAGVY010000122.1"/>
</dbReference>
<dbReference type="Pfam" id="PF18962">
    <property type="entry name" value="Por_Secre_tail"/>
    <property type="match status" value="1"/>
</dbReference>
<proteinExistence type="predicted"/>
<dbReference type="InterPro" id="IPR026444">
    <property type="entry name" value="Secre_tail"/>
</dbReference>
<sequence>FPNPTSGPSQVVFVTAETGRTLVEVYDMSGRNITTLFNQEAQRGHEYRLDFNGAALPNGVYIYRMTTQNETIIEKFMIAK</sequence>
<evidence type="ECO:0000259" key="2">
    <source>
        <dbReference type="Pfam" id="PF18962"/>
    </source>
</evidence>